<dbReference type="EMBL" id="AUWU02000002">
    <property type="protein sequence ID" value="KAH0576532.1"/>
    <property type="molecule type" value="Genomic_DNA"/>
</dbReference>
<evidence type="ECO:0000313" key="2">
    <source>
        <dbReference type="EMBL" id="KAH0576532.1"/>
    </source>
</evidence>
<reference evidence="2" key="2">
    <citation type="submission" date="2020-12" db="EMBL/GenBank/DDBJ databases">
        <title>New Spironucleus salmonicida genome in near-complete chromosomes.</title>
        <authorList>
            <person name="Xu F."/>
            <person name="Kurt Z."/>
            <person name="Jimenez-Gonzalez A."/>
            <person name="Astvaldsson A."/>
            <person name="Andersson J.O."/>
            <person name="Svard S.G."/>
        </authorList>
    </citation>
    <scope>NUCLEOTIDE SEQUENCE</scope>
    <source>
        <strain evidence="2">ATCC 50377</strain>
    </source>
</reference>
<evidence type="ECO:0000313" key="3">
    <source>
        <dbReference type="Proteomes" id="UP000018208"/>
    </source>
</evidence>
<dbReference type="VEuPathDB" id="GiardiaDB:SS50377_22096"/>
<dbReference type="Proteomes" id="UP000018208">
    <property type="component" value="Unassembled WGS sequence"/>
</dbReference>
<proteinExistence type="predicted"/>
<organism evidence="1">
    <name type="scientific">Spironucleus salmonicida</name>
    <dbReference type="NCBI Taxonomy" id="348837"/>
    <lineage>
        <taxon>Eukaryota</taxon>
        <taxon>Metamonada</taxon>
        <taxon>Diplomonadida</taxon>
        <taxon>Hexamitidae</taxon>
        <taxon>Hexamitinae</taxon>
        <taxon>Spironucleus</taxon>
    </lineage>
</organism>
<accession>V6LM30</accession>
<sequence length="623" mass="70967">MRKSIKISEAKQLIIQQQAASPSRKFVLETKNSWCPNAAPVRSPNRGTRTYDMKQSIPVILHSENANQFDQTWQGKMQNGASTITLGQNTDLTLTHIEAGFQPQKMCSRLQSLGVLVLDEYQPKHHPQKTLHQKLATTAKMRSLPLTQFNPRTIDILNFLPPSFSSLSSEKTPFLTDSLARSSAAASISNARLSDSIPIANIPGSEISSVTSVLKRYKFSEIQVPLNREKKNRVWGDNPIYKRLGEFEDRNNKADRCCAEIISGLCVPSDKIDIQILQRLKNTIQRSFKEDFDVSEHLHQVWDNLDRGIIPKIEGISFDNNVQDENIRICVKLIQNGIVLKLKSHLITLNALTQSDIYIQIFEVCILLCLLGPSIRDAFYVFFESLILQEMPIIFNSKFIQIDRVLVLNLAILSRINYAVCSQLLNLSIKKIKQNMLTMEGRKKENLSENSSFSDNKDSSLQNIIKNSLAKETQFSAETDALTLNINTKQQDKIAKQMIVSYSDDLYQFLLFLAQHCIFGILQNIMIFQQQIKAKKAIIKSETEIAQNMVQSLQQQLGELFVILDTLKPCELILKEEELYYIHKLNSLSDNGIYLCDELVDVKVNDSEYIQKLLEIMKNLFSE</sequence>
<dbReference type="AlphaFoldDB" id="V6LM30"/>
<protein>
    <submittedName>
        <fullName evidence="1">Uncharacterized protein</fullName>
    </submittedName>
</protein>
<evidence type="ECO:0000313" key="1">
    <source>
        <dbReference type="EMBL" id="EST45742.1"/>
    </source>
</evidence>
<reference evidence="1 2" key="1">
    <citation type="journal article" date="2014" name="PLoS Genet.">
        <title>The Genome of Spironucleus salmonicida Highlights a Fish Pathogen Adapted to Fluctuating Environments.</title>
        <authorList>
            <person name="Xu F."/>
            <person name="Jerlstrom-Hultqvist J."/>
            <person name="Einarsson E."/>
            <person name="Astvaldsson A."/>
            <person name="Svard S.G."/>
            <person name="Andersson J.O."/>
        </authorList>
    </citation>
    <scope>NUCLEOTIDE SEQUENCE</scope>
    <source>
        <strain evidence="2">ATCC 50377</strain>
    </source>
</reference>
<dbReference type="EMBL" id="KI546089">
    <property type="protein sequence ID" value="EST45742.1"/>
    <property type="molecule type" value="Genomic_DNA"/>
</dbReference>
<keyword evidence="3" id="KW-1185">Reference proteome</keyword>
<name>V6LM30_9EUKA</name>
<gene>
    <name evidence="1" type="ORF">SS50377_14313</name>
    <name evidence="2" type="ORF">SS50377_22096</name>
</gene>